<keyword evidence="3 5" id="KW-1133">Transmembrane helix</keyword>
<evidence type="ECO:0000313" key="9">
    <source>
        <dbReference type="Proteomes" id="UP000663829"/>
    </source>
</evidence>
<keyword evidence="9" id="KW-1185">Reference proteome</keyword>
<feature type="transmembrane region" description="Helical" evidence="5">
    <location>
        <begin position="153"/>
        <end position="174"/>
    </location>
</feature>
<sequence>MQIIFCPSPSPEGVSLSWFMAAGLIINAAMGAGLLNIAKAFDEAGFYFAFGQTFCRHWYFDRRFTIPITSLLIIFPLSFSKSMKFLQIPRYQRKKTRRQTINHMYIIFLRYPESWTDVFLVLPTMCFCYQAHVNSVPVFVSLKNRADCIKATLASMLVLIISYSLVAITGYLTFGTKMSYPHSVAVLIAILMIALKTYVAYPVNLFCGR</sequence>
<organism evidence="7 9">
    <name type="scientific">Didymodactylos carnosus</name>
    <dbReference type="NCBI Taxonomy" id="1234261"/>
    <lineage>
        <taxon>Eukaryota</taxon>
        <taxon>Metazoa</taxon>
        <taxon>Spiralia</taxon>
        <taxon>Gnathifera</taxon>
        <taxon>Rotifera</taxon>
        <taxon>Eurotatoria</taxon>
        <taxon>Bdelloidea</taxon>
        <taxon>Philodinida</taxon>
        <taxon>Philodinidae</taxon>
        <taxon>Didymodactylos</taxon>
    </lineage>
</organism>
<evidence type="ECO:0000313" key="8">
    <source>
        <dbReference type="EMBL" id="CAF3615831.1"/>
    </source>
</evidence>
<dbReference type="EMBL" id="CAJNOQ010000695">
    <property type="protein sequence ID" value="CAF0828836.1"/>
    <property type="molecule type" value="Genomic_DNA"/>
</dbReference>
<feature type="transmembrane region" description="Helical" evidence="5">
    <location>
        <begin position="180"/>
        <end position="201"/>
    </location>
</feature>
<evidence type="ECO:0000256" key="1">
    <source>
        <dbReference type="ARBA" id="ARBA00004141"/>
    </source>
</evidence>
<dbReference type="PANTHER" id="PTHR22950:SF652">
    <property type="entry name" value="TRANSMEMBRANE AMINO ACID TRANSPORTER FAMILY PROTEIN"/>
    <property type="match status" value="1"/>
</dbReference>
<dbReference type="PANTHER" id="PTHR22950">
    <property type="entry name" value="AMINO ACID TRANSPORTER"/>
    <property type="match status" value="1"/>
</dbReference>
<feature type="transmembrane region" description="Helical" evidence="5">
    <location>
        <begin position="66"/>
        <end position="86"/>
    </location>
</feature>
<comment type="subcellular location">
    <subcellularLocation>
        <location evidence="1">Membrane</location>
        <topology evidence="1">Multi-pass membrane protein</topology>
    </subcellularLocation>
</comment>
<accession>A0A813UW13</accession>
<keyword evidence="4 5" id="KW-0472">Membrane</keyword>
<dbReference type="EMBL" id="CAJOBC010000695">
    <property type="protein sequence ID" value="CAF3615831.1"/>
    <property type="molecule type" value="Genomic_DNA"/>
</dbReference>
<dbReference type="Pfam" id="PF01490">
    <property type="entry name" value="Aa_trans"/>
    <property type="match status" value="1"/>
</dbReference>
<dbReference type="InterPro" id="IPR013057">
    <property type="entry name" value="AA_transpt_TM"/>
</dbReference>
<dbReference type="Proteomes" id="UP000663829">
    <property type="component" value="Unassembled WGS sequence"/>
</dbReference>
<dbReference type="Proteomes" id="UP000681722">
    <property type="component" value="Unassembled WGS sequence"/>
</dbReference>
<feature type="domain" description="Amino acid transporter transmembrane" evidence="6">
    <location>
        <begin position="116"/>
        <end position="206"/>
    </location>
</feature>
<evidence type="ECO:0000259" key="6">
    <source>
        <dbReference type="Pfam" id="PF01490"/>
    </source>
</evidence>
<dbReference type="AlphaFoldDB" id="A0A813UW13"/>
<dbReference type="GO" id="GO:0015179">
    <property type="term" value="F:L-amino acid transmembrane transporter activity"/>
    <property type="evidence" value="ECO:0007669"/>
    <property type="project" value="TreeGrafter"/>
</dbReference>
<evidence type="ECO:0000256" key="2">
    <source>
        <dbReference type="ARBA" id="ARBA00022692"/>
    </source>
</evidence>
<evidence type="ECO:0000256" key="5">
    <source>
        <dbReference type="SAM" id="Phobius"/>
    </source>
</evidence>
<gene>
    <name evidence="7" type="ORF">GPM918_LOCUS4944</name>
    <name evidence="8" type="ORF">SRO942_LOCUS4945</name>
</gene>
<feature type="transmembrane region" description="Helical" evidence="5">
    <location>
        <begin position="16"/>
        <end position="37"/>
    </location>
</feature>
<proteinExistence type="predicted"/>
<reference evidence="7" key="1">
    <citation type="submission" date="2021-02" db="EMBL/GenBank/DDBJ databases">
        <authorList>
            <person name="Nowell W R."/>
        </authorList>
    </citation>
    <scope>NUCLEOTIDE SEQUENCE</scope>
</reference>
<dbReference type="GO" id="GO:0016020">
    <property type="term" value="C:membrane"/>
    <property type="evidence" value="ECO:0007669"/>
    <property type="project" value="UniProtKB-SubCell"/>
</dbReference>
<evidence type="ECO:0000313" key="7">
    <source>
        <dbReference type="EMBL" id="CAF0828836.1"/>
    </source>
</evidence>
<dbReference type="OrthoDB" id="438545at2759"/>
<protein>
    <recommendedName>
        <fullName evidence="6">Amino acid transporter transmembrane domain-containing protein</fullName>
    </recommendedName>
</protein>
<evidence type="ECO:0000256" key="3">
    <source>
        <dbReference type="ARBA" id="ARBA00022989"/>
    </source>
</evidence>
<evidence type="ECO:0000256" key="4">
    <source>
        <dbReference type="ARBA" id="ARBA00023136"/>
    </source>
</evidence>
<keyword evidence="2 5" id="KW-0812">Transmembrane</keyword>
<comment type="caution">
    <text evidence="7">The sequence shown here is derived from an EMBL/GenBank/DDBJ whole genome shotgun (WGS) entry which is preliminary data.</text>
</comment>
<name>A0A813UW13_9BILA</name>